<gene>
    <name evidence="4" type="ORF">SHERM_04748</name>
</gene>
<dbReference type="EMBL" id="CACSLK010030875">
    <property type="protein sequence ID" value="CAA0838139.1"/>
    <property type="molecule type" value="Genomic_DNA"/>
</dbReference>
<name>A0A9N7NX46_STRHE</name>
<organism evidence="4 5">
    <name type="scientific">Striga hermonthica</name>
    <name type="common">Purple witchweed</name>
    <name type="synonym">Buchnera hermonthica</name>
    <dbReference type="NCBI Taxonomy" id="68872"/>
    <lineage>
        <taxon>Eukaryota</taxon>
        <taxon>Viridiplantae</taxon>
        <taxon>Streptophyta</taxon>
        <taxon>Embryophyta</taxon>
        <taxon>Tracheophyta</taxon>
        <taxon>Spermatophyta</taxon>
        <taxon>Magnoliopsida</taxon>
        <taxon>eudicotyledons</taxon>
        <taxon>Gunneridae</taxon>
        <taxon>Pentapetalae</taxon>
        <taxon>asterids</taxon>
        <taxon>lamiids</taxon>
        <taxon>Lamiales</taxon>
        <taxon>Orobanchaceae</taxon>
        <taxon>Buchnereae</taxon>
        <taxon>Striga</taxon>
    </lineage>
</organism>
<keyword evidence="5" id="KW-1185">Reference proteome</keyword>
<evidence type="ECO:0000256" key="2">
    <source>
        <dbReference type="SAM" id="SignalP"/>
    </source>
</evidence>
<protein>
    <submittedName>
        <fullName evidence="4">Lipase/lipooxygenase- PLAT/LH2 family protein</fullName>
    </submittedName>
</protein>
<evidence type="ECO:0000259" key="3">
    <source>
        <dbReference type="PROSITE" id="PS50095"/>
    </source>
</evidence>
<dbReference type="Gene3D" id="2.60.60.20">
    <property type="entry name" value="PLAT/LH2 domain"/>
    <property type="match status" value="1"/>
</dbReference>
<comment type="caution">
    <text evidence="4">The sequence shown here is derived from an EMBL/GenBank/DDBJ whole genome shotgun (WGS) entry which is preliminary data.</text>
</comment>
<comment type="caution">
    <text evidence="1">Lacks conserved residue(s) required for the propagation of feature annotation.</text>
</comment>
<evidence type="ECO:0000256" key="1">
    <source>
        <dbReference type="PROSITE-ProRule" id="PRU00152"/>
    </source>
</evidence>
<sequence>MGGVNKSLNFSLLILFSISLAIFTSADEPECIYGVYVQTGSIRQAGTHSRISLSLFDASGAQVVVPNLEDWGLMGPGYNYFETGYLDLFGGKGPCLNGPVCGLNLTSDGSGPYHAWYCDYVEVTTFGVQKQCSEQHFAVEQWLSTDREPYELTAITNNCLSKGGYRGAHKSGSSSARF</sequence>
<evidence type="ECO:0000313" key="4">
    <source>
        <dbReference type="EMBL" id="CAA0838139.1"/>
    </source>
</evidence>
<dbReference type="AlphaFoldDB" id="A0A9N7NX46"/>
<dbReference type="Proteomes" id="UP001153555">
    <property type="component" value="Unassembled WGS sequence"/>
</dbReference>
<dbReference type="InterPro" id="IPR036392">
    <property type="entry name" value="PLAT/LH2_dom_sf"/>
</dbReference>
<dbReference type="PANTHER" id="PTHR31718">
    <property type="entry name" value="PLAT DOMAIN-CONTAINING PROTEIN"/>
    <property type="match status" value="1"/>
</dbReference>
<feature type="chain" id="PRO_5040145640" evidence="2">
    <location>
        <begin position="27"/>
        <end position="178"/>
    </location>
</feature>
<proteinExistence type="predicted"/>
<accession>A0A9N7NX46</accession>
<dbReference type="PROSITE" id="PS50095">
    <property type="entry name" value="PLAT"/>
    <property type="match status" value="1"/>
</dbReference>
<feature type="domain" description="PLAT" evidence="3">
    <location>
        <begin position="31"/>
        <end position="157"/>
    </location>
</feature>
<dbReference type="InterPro" id="IPR001024">
    <property type="entry name" value="PLAT/LH2_dom"/>
</dbReference>
<dbReference type="OrthoDB" id="5322100at2759"/>
<dbReference type="Pfam" id="PF01477">
    <property type="entry name" value="PLAT"/>
    <property type="match status" value="1"/>
</dbReference>
<dbReference type="SUPFAM" id="SSF49723">
    <property type="entry name" value="Lipase/lipooxygenase domain (PLAT/LH2 domain)"/>
    <property type="match status" value="1"/>
</dbReference>
<evidence type="ECO:0000313" key="5">
    <source>
        <dbReference type="Proteomes" id="UP001153555"/>
    </source>
</evidence>
<feature type="signal peptide" evidence="2">
    <location>
        <begin position="1"/>
        <end position="26"/>
    </location>
</feature>
<keyword evidence="2" id="KW-0732">Signal</keyword>
<reference evidence="4" key="1">
    <citation type="submission" date="2019-12" db="EMBL/GenBank/DDBJ databases">
        <authorList>
            <person name="Scholes J."/>
        </authorList>
    </citation>
    <scope>NUCLEOTIDE SEQUENCE</scope>
</reference>
<dbReference type="PANTHER" id="PTHR31718:SF70">
    <property type="entry name" value="LIPOXYGENASE HOMOLOGY DOMAIN-CONTAINING PROTEIN 1-LIKE"/>
    <property type="match status" value="1"/>
</dbReference>